<feature type="region of interest" description="Disordered" evidence="12">
    <location>
        <begin position="133"/>
        <end position="164"/>
    </location>
</feature>
<dbReference type="GO" id="GO:0000932">
    <property type="term" value="C:P-body"/>
    <property type="evidence" value="ECO:0007669"/>
    <property type="project" value="UniProtKB-UniRule"/>
</dbReference>
<evidence type="ECO:0000256" key="10">
    <source>
        <dbReference type="PIRNR" id="PIRNR005290"/>
    </source>
</evidence>
<dbReference type="InterPro" id="IPR012270">
    <property type="entry name" value="CCR4-NOT_su3/5"/>
</dbReference>
<keyword evidence="10" id="KW-0010">Activator</keyword>
<dbReference type="Gene3D" id="2.30.30.1020">
    <property type="entry name" value="CCR4-NOT complex subunit 2/3/5, C-terminal domain"/>
    <property type="match status" value="1"/>
</dbReference>
<evidence type="ECO:0000313" key="15">
    <source>
        <dbReference type="EMBL" id="QPG74434.1"/>
    </source>
</evidence>
<accession>A0A875S5F8</accession>
<evidence type="ECO:0000256" key="2">
    <source>
        <dbReference type="ARBA" id="ARBA00004496"/>
    </source>
</evidence>
<evidence type="ECO:0000256" key="8">
    <source>
        <dbReference type="ARBA" id="ARBA00023163"/>
    </source>
</evidence>
<feature type="domain" description="CCR4-Not complex component Not N-terminal" evidence="13">
    <location>
        <begin position="3"/>
        <end position="222"/>
    </location>
</feature>
<keyword evidence="4 10" id="KW-0963">Cytoplasm</keyword>
<evidence type="ECO:0000259" key="13">
    <source>
        <dbReference type="Pfam" id="PF04065"/>
    </source>
</evidence>
<dbReference type="GeneID" id="62195164"/>
<evidence type="ECO:0000313" key="16">
    <source>
        <dbReference type="Proteomes" id="UP000662931"/>
    </source>
</evidence>
<keyword evidence="9 10" id="KW-0539">Nucleus</keyword>
<dbReference type="GO" id="GO:0000289">
    <property type="term" value="P:nuclear-transcribed mRNA poly(A) tail shortening"/>
    <property type="evidence" value="ECO:0007669"/>
    <property type="project" value="UniProtKB-ARBA"/>
</dbReference>
<evidence type="ECO:0000256" key="11">
    <source>
        <dbReference type="SAM" id="Coils"/>
    </source>
</evidence>
<feature type="compositionally biased region" description="Polar residues" evidence="12">
    <location>
        <begin position="295"/>
        <end position="307"/>
    </location>
</feature>
<feature type="compositionally biased region" description="Basic and acidic residues" evidence="12">
    <location>
        <begin position="258"/>
        <end position="269"/>
    </location>
</feature>
<reference evidence="15" key="1">
    <citation type="submission" date="2020-10" db="EMBL/GenBank/DDBJ databases">
        <authorList>
            <person name="Roach M.J.R."/>
        </authorList>
    </citation>
    <scope>NUCLEOTIDE SEQUENCE</scope>
    <source>
        <strain evidence="15">CBS 1945</strain>
    </source>
</reference>
<keyword evidence="11" id="KW-0175">Coiled coil</keyword>
<evidence type="ECO:0000256" key="4">
    <source>
        <dbReference type="ARBA" id="ARBA00022490"/>
    </source>
</evidence>
<feature type="compositionally biased region" description="Low complexity" evidence="12">
    <location>
        <begin position="270"/>
        <end position="283"/>
    </location>
</feature>
<gene>
    <name evidence="15" type="ORF">FOA43_001763</name>
</gene>
<dbReference type="InterPro" id="IPR007207">
    <property type="entry name" value="Not_N"/>
</dbReference>
<feature type="coiled-coil region" evidence="11">
    <location>
        <begin position="35"/>
        <end position="69"/>
    </location>
</feature>
<keyword evidence="6" id="KW-0597">Phosphoprotein</keyword>
<keyword evidence="7 10" id="KW-0805">Transcription regulation</keyword>
<sequence>MSGEMDRVFKKINEGLEIFDTLYERHQTTSSSSQRDKLESELKKEIKKLQRFREQVKNWQAANEIKEKDKLLLYRQLVEQAMEQYKMVEKGSKSKAFSDDALADSGEPKEENDATRFVRDSLDEIQRQEEIREAELERLSSGKKGRRSSPATDERRKEIETTLSHHHWHTEKLELILRLLENRVLKSDDVMAISDDLQYYLEDNQDPDFIHDDIMYDDLDLDANAAIAHEVHTSFVVPPVISESPVTTPPPTETAGVSEEKSVLKESTPKSKTTSKSGSKSSSPAPRQAIHTAAPVSTDSGRNTPVHSYSIQASSISSVPTLATLKPAPVPKPATDIKWSAAVNAAARVSQRGAKSTPEQTSSAMNLNAQNAASVLEALKKQKPRDGAPVPTSSDSAASSRPTSAATLVPSLADTTAQTSLPTTPQRSETAAKIVVDSSVGTAFNDAASDSSFRFLPPGIQSMILSSAIARDRADSGKTPLMLHMVSMLSIPRGISPLPASTYPPGLEAQRVSTVWNQIRASNNIEMDAQNVDTATLFYAYYFGLSLKEREVATAVLNGREWKCSKDRTTWYQRHSDVKVHGDGFEVADYNLFSALQWNLSEKRNFKLEY</sequence>
<proteinExistence type="inferred from homology"/>
<organism evidence="15 16">
    <name type="scientific">Eeniella nana</name>
    <name type="common">Yeast</name>
    <name type="synonym">Brettanomyces nanus</name>
    <dbReference type="NCBI Taxonomy" id="13502"/>
    <lineage>
        <taxon>Eukaryota</taxon>
        <taxon>Fungi</taxon>
        <taxon>Dikarya</taxon>
        <taxon>Ascomycota</taxon>
        <taxon>Saccharomycotina</taxon>
        <taxon>Pichiomycetes</taxon>
        <taxon>Pichiales</taxon>
        <taxon>Pichiaceae</taxon>
        <taxon>Brettanomyces</taxon>
    </lineage>
</organism>
<feature type="compositionally biased region" description="Basic and acidic residues" evidence="12">
    <location>
        <begin position="106"/>
        <end position="116"/>
    </location>
</feature>
<dbReference type="InterPro" id="IPR040168">
    <property type="entry name" value="Not2/3/5"/>
</dbReference>
<comment type="subcellular location">
    <subcellularLocation>
        <location evidence="2 10">Cytoplasm</location>
    </subcellularLocation>
    <subcellularLocation>
        <location evidence="1 10">Nucleus</location>
    </subcellularLocation>
</comment>
<keyword evidence="5 10" id="KW-0678">Repressor</keyword>
<feature type="compositionally biased region" description="Polar residues" evidence="12">
    <location>
        <begin position="413"/>
        <end position="429"/>
    </location>
</feature>
<feature type="compositionally biased region" description="Low complexity" evidence="12">
    <location>
        <begin position="388"/>
        <end position="407"/>
    </location>
</feature>
<dbReference type="InterPro" id="IPR007282">
    <property type="entry name" value="NOT2/3/5_C"/>
</dbReference>
<evidence type="ECO:0000256" key="1">
    <source>
        <dbReference type="ARBA" id="ARBA00004123"/>
    </source>
</evidence>
<dbReference type="RefSeq" id="XP_038777999.1">
    <property type="nucleotide sequence ID" value="XM_038922071.1"/>
</dbReference>
<dbReference type="GO" id="GO:0030015">
    <property type="term" value="C:CCR4-NOT core complex"/>
    <property type="evidence" value="ECO:0007669"/>
    <property type="project" value="UniProtKB-UniRule"/>
</dbReference>
<name>A0A875S5F8_EENNA</name>
<feature type="region of interest" description="Disordered" evidence="12">
    <location>
        <begin position="96"/>
        <end position="116"/>
    </location>
</feature>
<dbReference type="GO" id="GO:0006355">
    <property type="term" value="P:regulation of DNA-templated transcription"/>
    <property type="evidence" value="ECO:0007669"/>
    <property type="project" value="InterPro"/>
</dbReference>
<dbReference type="AlphaFoldDB" id="A0A875S5F8"/>
<keyword evidence="8 10" id="KW-0804">Transcription</keyword>
<feature type="domain" description="NOT2/NOT3/NOT5 C-terminal" evidence="14">
    <location>
        <begin position="525"/>
        <end position="610"/>
    </location>
</feature>
<keyword evidence="16" id="KW-1185">Reference proteome</keyword>
<evidence type="ECO:0000256" key="7">
    <source>
        <dbReference type="ARBA" id="ARBA00023015"/>
    </source>
</evidence>
<evidence type="ECO:0000256" key="9">
    <source>
        <dbReference type="ARBA" id="ARBA00023242"/>
    </source>
</evidence>
<dbReference type="GO" id="GO:0005634">
    <property type="term" value="C:nucleus"/>
    <property type="evidence" value="ECO:0007669"/>
    <property type="project" value="UniProtKB-SubCell"/>
</dbReference>
<dbReference type="Pfam" id="PF04065">
    <property type="entry name" value="Not3"/>
    <property type="match status" value="1"/>
</dbReference>
<dbReference type="OrthoDB" id="293823at2759"/>
<feature type="region of interest" description="Disordered" evidence="12">
    <location>
        <begin position="381"/>
        <end position="430"/>
    </location>
</feature>
<feature type="region of interest" description="Disordered" evidence="12">
    <location>
        <begin position="240"/>
        <end position="307"/>
    </location>
</feature>
<dbReference type="EMBL" id="CP064812">
    <property type="protein sequence ID" value="QPG74434.1"/>
    <property type="molecule type" value="Genomic_DNA"/>
</dbReference>
<dbReference type="KEGG" id="bnn:FOA43_001763"/>
<dbReference type="PANTHER" id="PTHR23326">
    <property type="entry name" value="CCR4 NOT-RELATED"/>
    <property type="match status" value="1"/>
</dbReference>
<dbReference type="InterPro" id="IPR038635">
    <property type="entry name" value="CCR4-NOT_su2/3/5_C_sf"/>
</dbReference>
<dbReference type="Proteomes" id="UP000662931">
    <property type="component" value="Chromosome 1"/>
</dbReference>
<evidence type="ECO:0000259" key="14">
    <source>
        <dbReference type="Pfam" id="PF04153"/>
    </source>
</evidence>
<comment type="similarity">
    <text evidence="3 10">Belongs to the CNOT2/3/5 family.</text>
</comment>
<evidence type="ECO:0000256" key="12">
    <source>
        <dbReference type="SAM" id="MobiDB-lite"/>
    </source>
</evidence>
<evidence type="ECO:0000256" key="5">
    <source>
        <dbReference type="ARBA" id="ARBA00022491"/>
    </source>
</evidence>
<comment type="function">
    <text evidence="10">Acts as component of the CCR4-NOT core complex, which in the nucleus seems to be a general transcription factor, and in the cytoplasm the major mRNA deadenylase involved in mRNA turnover. The NOT protein subcomplex negatively regulates the basal and activated transcription of many genes. Preferentially affects TC-type TATA element-dependent transcription. Could directly or indirectly inhibit component(s) of the general transcription machinery.</text>
</comment>
<dbReference type="Pfam" id="PF04153">
    <property type="entry name" value="NOT2_3_5_C"/>
    <property type="match status" value="1"/>
</dbReference>
<dbReference type="PIRSF" id="PIRSF005290">
    <property type="entry name" value="NOT_su_3_5"/>
    <property type="match status" value="1"/>
</dbReference>
<evidence type="ECO:0000256" key="3">
    <source>
        <dbReference type="ARBA" id="ARBA00007682"/>
    </source>
</evidence>
<protein>
    <recommendedName>
        <fullName evidence="10">General negative regulator of transcription subunit</fullName>
    </recommendedName>
</protein>
<evidence type="ECO:0000256" key="6">
    <source>
        <dbReference type="ARBA" id="ARBA00022553"/>
    </source>
</evidence>